<dbReference type="GO" id="GO:0031640">
    <property type="term" value="P:killing of cells of another organism"/>
    <property type="evidence" value="ECO:0007669"/>
    <property type="project" value="UniProtKB-KW"/>
</dbReference>
<organism evidence="4 5">
    <name type="scientific">Halpernia humi</name>
    <dbReference type="NCBI Taxonomy" id="493375"/>
    <lineage>
        <taxon>Bacteria</taxon>
        <taxon>Pseudomonadati</taxon>
        <taxon>Bacteroidota</taxon>
        <taxon>Flavobacteriia</taxon>
        <taxon>Flavobacteriales</taxon>
        <taxon>Weeksellaceae</taxon>
        <taxon>Chryseobacterium group</taxon>
        <taxon>Halpernia</taxon>
    </lineage>
</organism>
<dbReference type="EC" id="3.2.1.17" evidence="3"/>
<dbReference type="GO" id="GO:0042742">
    <property type="term" value="P:defense response to bacterium"/>
    <property type="evidence" value="ECO:0007669"/>
    <property type="project" value="UniProtKB-KW"/>
</dbReference>
<dbReference type="EMBL" id="FNUS01000001">
    <property type="protein sequence ID" value="SEF62158.1"/>
    <property type="molecule type" value="Genomic_DNA"/>
</dbReference>
<dbReference type="GO" id="GO:0003796">
    <property type="term" value="F:lysozyme activity"/>
    <property type="evidence" value="ECO:0007669"/>
    <property type="project" value="UniProtKB-EC"/>
</dbReference>
<proteinExistence type="inferred from homology"/>
<dbReference type="AlphaFoldDB" id="A0A1H5TJ02"/>
<keyword evidence="1 3" id="KW-0929">Antimicrobial</keyword>
<accession>A0A1H5TJ02</accession>
<dbReference type="InterPro" id="IPR023346">
    <property type="entry name" value="Lysozyme-like_dom_sf"/>
</dbReference>
<dbReference type="SUPFAM" id="SSF53955">
    <property type="entry name" value="Lysozyme-like"/>
    <property type="match status" value="1"/>
</dbReference>
<evidence type="ECO:0000256" key="3">
    <source>
        <dbReference type="RuleBase" id="RU003788"/>
    </source>
</evidence>
<gene>
    <name evidence="4" type="ORF">SAMN05421847_0474</name>
</gene>
<keyword evidence="3" id="KW-0326">Glycosidase</keyword>
<dbReference type="Gene3D" id="1.10.530.40">
    <property type="match status" value="1"/>
</dbReference>
<comment type="catalytic activity">
    <reaction evidence="3">
        <text>Hydrolysis of (1-&gt;4)-beta-linkages between N-acetylmuramic acid and N-acetyl-D-glucosamine residues in a peptidoglycan and between N-acetyl-D-glucosamine residues in chitodextrins.</text>
        <dbReference type="EC" id="3.2.1.17"/>
    </reaction>
</comment>
<dbReference type="RefSeq" id="WP_103912500.1">
    <property type="nucleotide sequence ID" value="NZ_FNUS01000001.1"/>
</dbReference>
<evidence type="ECO:0000313" key="5">
    <source>
        <dbReference type="Proteomes" id="UP000236738"/>
    </source>
</evidence>
<dbReference type="InterPro" id="IPR002196">
    <property type="entry name" value="Glyco_hydro_24"/>
</dbReference>
<reference evidence="5" key="1">
    <citation type="submission" date="2016-10" db="EMBL/GenBank/DDBJ databases">
        <authorList>
            <person name="Varghese N."/>
            <person name="Submissions S."/>
        </authorList>
    </citation>
    <scope>NUCLEOTIDE SEQUENCE [LARGE SCALE GENOMIC DNA]</scope>
    <source>
        <strain evidence="5">DSM 21580</strain>
    </source>
</reference>
<evidence type="ECO:0000256" key="2">
    <source>
        <dbReference type="ARBA" id="ARBA00022638"/>
    </source>
</evidence>
<protein>
    <recommendedName>
        <fullName evidence="3">Lysozyme</fullName>
        <ecNumber evidence="3">3.2.1.17</ecNumber>
    </recommendedName>
</protein>
<keyword evidence="3" id="KW-0378">Hydrolase</keyword>
<name>A0A1H5TJ02_9FLAO</name>
<dbReference type="GO" id="GO:0016998">
    <property type="term" value="P:cell wall macromolecule catabolic process"/>
    <property type="evidence" value="ECO:0007669"/>
    <property type="project" value="InterPro"/>
</dbReference>
<dbReference type="OrthoDB" id="5290932at2"/>
<evidence type="ECO:0000256" key="1">
    <source>
        <dbReference type="ARBA" id="ARBA00022529"/>
    </source>
</evidence>
<keyword evidence="2 3" id="KW-0081">Bacteriolytic enzyme</keyword>
<evidence type="ECO:0000313" key="4">
    <source>
        <dbReference type="EMBL" id="SEF62158.1"/>
    </source>
</evidence>
<keyword evidence="5" id="KW-1185">Reference proteome</keyword>
<dbReference type="GO" id="GO:0009253">
    <property type="term" value="P:peptidoglycan catabolic process"/>
    <property type="evidence" value="ECO:0007669"/>
    <property type="project" value="InterPro"/>
</dbReference>
<dbReference type="Proteomes" id="UP000236738">
    <property type="component" value="Unassembled WGS sequence"/>
</dbReference>
<dbReference type="Pfam" id="PF00959">
    <property type="entry name" value="Phage_lysozyme"/>
    <property type="match status" value="1"/>
</dbReference>
<dbReference type="InterPro" id="IPR023347">
    <property type="entry name" value="Lysozyme_dom_sf"/>
</dbReference>
<sequence>MFPFPFLLFGGFFGKWFDDLLKNSTVNNNNNNNSFFINNWRPSDAILQVKGKIEGFSNVAYQRVGDPVTVGTGLTYFSDGSKPVKGKYYSTDYLNSQAIIVSKVYVDRTKAFASACLVPLSQKQLDVIYYLFFNGFTKTRQDNLKKNLSTDVSFANWLLTRNGIGANFLTGSDCRFFVGIFISRFRLANYLMGFEIDKNLSIVTNQFPKNGRFYDQVASAKLYNQGKIKIPAYL</sequence>
<comment type="similarity">
    <text evidence="3">Belongs to the glycosyl hydrolase 24 family.</text>
</comment>